<name>A0ACB9AYJ0_ARCLA</name>
<sequence>MYVNKRRKPIEFQVGDNVMLKVSSWNIRFGKKGALKPRFVRPFAITERDGEVTYKLNLPEDLRGVHPTFHVSKLKKCLTETDVAISLDEVHVDEKLSFIEEPMAILDHKVKNLRNKKVRLVKVQWQFHKGQEATWELESDMRSQYPSLFAMEFRGRNSFEGGY</sequence>
<reference evidence="2" key="1">
    <citation type="journal article" date="2022" name="Mol. Ecol. Resour.">
        <title>The genomes of chicory, endive, great burdock and yacon provide insights into Asteraceae palaeo-polyploidization history and plant inulin production.</title>
        <authorList>
            <person name="Fan W."/>
            <person name="Wang S."/>
            <person name="Wang H."/>
            <person name="Wang A."/>
            <person name="Jiang F."/>
            <person name="Liu H."/>
            <person name="Zhao H."/>
            <person name="Xu D."/>
            <person name="Zhang Y."/>
        </authorList>
    </citation>
    <scope>NUCLEOTIDE SEQUENCE [LARGE SCALE GENOMIC DNA]</scope>
    <source>
        <strain evidence="2">cv. Niubang</strain>
    </source>
</reference>
<evidence type="ECO:0000313" key="2">
    <source>
        <dbReference type="Proteomes" id="UP001055879"/>
    </source>
</evidence>
<dbReference type="Proteomes" id="UP001055879">
    <property type="component" value="Linkage Group LG07"/>
</dbReference>
<accession>A0ACB9AYJ0</accession>
<dbReference type="EMBL" id="CM042053">
    <property type="protein sequence ID" value="KAI3714781.1"/>
    <property type="molecule type" value="Genomic_DNA"/>
</dbReference>
<comment type="caution">
    <text evidence="1">The sequence shown here is derived from an EMBL/GenBank/DDBJ whole genome shotgun (WGS) entry which is preliminary data.</text>
</comment>
<protein>
    <submittedName>
        <fullName evidence="1">Uncharacterized protein</fullName>
    </submittedName>
</protein>
<gene>
    <name evidence="1" type="ORF">L6452_21741</name>
</gene>
<organism evidence="1 2">
    <name type="scientific">Arctium lappa</name>
    <name type="common">Greater burdock</name>
    <name type="synonym">Lappa major</name>
    <dbReference type="NCBI Taxonomy" id="4217"/>
    <lineage>
        <taxon>Eukaryota</taxon>
        <taxon>Viridiplantae</taxon>
        <taxon>Streptophyta</taxon>
        <taxon>Embryophyta</taxon>
        <taxon>Tracheophyta</taxon>
        <taxon>Spermatophyta</taxon>
        <taxon>Magnoliopsida</taxon>
        <taxon>eudicotyledons</taxon>
        <taxon>Gunneridae</taxon>
        <taxon>Pentapetalae</taxon>
        <taxon>asterids</taxon>
        <taxon>campanulids</taxon>
        <taxon>Asterales</taxon>
        <taxon>Asteraceae</taxon>
        <taxon>Carduoideae</taxon>
        <taxon>Cardueae</taxon>
        <taxon>Arctiinae</taxon>
        <taxon>Arctium</taxon>
    </lineage>
</organism>
<reference evidence="1 2" key="2">
    <citation type="journal article" date="2022" name="Mol. Ecol. Resour.">
        <title>The genomes of chicory, endive, great burdock and yacon provide insights into Asteraceae paleo-polyploidization history and plant inulin production.</title>
        <authorList>
            <person name="Fan W."/>
            <person name="Wang S."/>
            <person name="Wang H."/>
            <person name="Wang A."/>
            <person name="Jiang F."/>
            <person name="Liu H."/>
            <person name="Zhao H."/>
            <person name="Xu D."/>
            <person name="Zhang Y."/>
        </authorList>
    </citation>
    <scope>NUCLEOTIDE SEQUENCE [LARGE SCALE GENOMIC DNA]</scope>
    <source>
        <strain evidence="2">cv. Niubang</strain>
    </source>
</reference>
<evidence type="ECO:0000313" key="1">
    <source>
        <dbReference type="EMBL" id="KAI3714781.1"/>
    </source>
</evidence>
<keyword evidence="2" id="KW-1185">Reference proteome</keyword>
<proteinExistence type="predicted"/>